<dbReference type="OrthoDB" id="2991218at2"/>
<accession>A0A495Y338</accession>
<evidence type="ECO:0000256" key="1">
    <source>
        <dbReference type="SAM" id="Phobius"/>
    </source>
</evidence>
<feature type="transmembrane region" description="Helical" evidence="1">
    <location>
        <begin position="234"/>
        <end position="253"/>
    </location>
</feature>
<organism evidence="3 4">
    <name type="scientific">Terracoccus luteus</name>
    <dbReference type="NCBI Taxonomy" id="53356"/>
    <lineage>
        <taxon>Bacteria</taxon>
        <taxon>Bacillati</taxon>
        <taxon>Actinomycetota</taxon>
        <taxon>Actinomycetes</taxon>
        <taxon>Micrococcales</taxon>
        <taxon>Intrasporangiaceae</taxon>
        <taxon>Terracoccus</taxon>
    </lineage>
</organism>
<reference evidence="3 4" key="1">
    <citation type="submission" date="2018-10" db="EMBL/GenBank/DDBJ databases">
        <title>Sequencing the genomes of 1000 actinobacteria strains.</title>
        <authorList>
            <person name="Klenk H.-P."/>
        </authorList>
    </citation>
    <scope>NUCLEOTIDE SEQUENCE [LARGE SCALE GENOMIC DNA]</scope>
    <source>
        <strain evidence="3 4">DSM 44267</strain>
    </source>
</reference>
<sequence>MRTRTYRLAGATFASAAVLALTVGPAFAADNAWVSANLKPVVENGVKGSGTAMVEVDGTTITVTMAAMGLLPDAPHAAHIHFSAAARHECPAVTDDKSGDGTINTTEGGPAYGDIVVSLTKTGDTSPASGLAVDRFDTAPGGKISYERGSIKVSQGVADAITKGQSVVVIHGVDHNHDGKYDGDTKSDLDPSLPTEATDPALCGALRVAPAGGMHTGGGQITGQTGQDGTNTGMLALGGGLLLAAAGTGAFAAKRRNTARAGA</sequence>
<dbReference type="AlphaFoldDB" id="A0A495Y338"/>
<keyword evidence="1" id="KW-1133">Transmembrane helix</keyword>
<proteinExistence type="predicted"/>
<keyword evidence="1" id="KW-0472">Membrane</keyword>
<dbReference type="Proteomes" id="UP000278440">
    <property type="component" value="Unassembled WGS sequence"/>
</dbReference>
<feature type="chain" id="PRO_5019836781" description="CHRD domain-containing protein" evidence="2">
    <location>
        <begin position="29"/>
        <end position="263"/>
    </location>
</feature>
<name>A0A495Y338_9MICO</name>
<keyword evidence="1" id="KW-0812">Transmembrane</keyword>
<feature type="signal peptide" evidence="2">
    <location>
        <begin position="1"/>
        <end position="28"/>
    </location>
</feature>
<evidence type="ECO:0000313" key="3">
    <source>
        <dbReference type="EMBL" id="RKT79586.1"/>
    </source>
</evidence>
<gene>
    <name evidence="3" type="ORF">DFJ68_3059</name>
</gene>
<evidence type="ECO:0000313" key="4">
    <source>
        <dbReference type="Proteomes" id="UP000278440"/>
    </source>
</evidence>
<dbReference type="EMBL" id="RBXT01000001">
    <property type="protein sequence ID" value="RKT79586.1"/>
    <property type="molecule type" value="Genomic_DNA"/>
</dbReference>
<evidence type="ECO:0008006" key="5">
    <source>
        <dbReference type="Google" id="ProtNLM"/>
    </source>
</evidence>
<evidence type="ECO:0000256" key="2">
    <source>
        <dbReference type="SAM" id="SignalP"/>
    </source>
</evidence>
<keyword evidence="4" id="KW-1185">Reference proteome</keyword>
<dbReference type="RefSeq" id="WP_121034466.1">
    <property type="nucleotide sequence ID" value="NZ_RBXT01000001.1"/>
</dbReference>
<comment type="caution">
    <text evidence="3">The sequence shown here is derived from an EMBL/GenBank/DDBJ whole genome shotgun (WGS) entry which is preliminary data.</text>
</comment>
<protein>
    <recommendedName>
        <fullName evidence="5">CHRD domain-containing protein</fullName>
    </recommendedName>
</protein>
<keyword evidence="2" id="KW-0732">Signal</keyword>